<protein>
    <submittedName>
        <fullName evidence="4">Sarcoplasmic reticulum histidine-rich calcium-binding protein-like</fullName>
    </submittedName>
</protein>
<feature type="compositionally biased region" description="Basic and acidic residues" evidence="1">
    <location>
        <begin position="401"/>
        <end position="413"/>
    </location>
</feature>
<name>A0ABM3GDX9_NEOLC</name>
<dbReference type="Proteomes" id="UP000829291">
    <property type="component" value="Chromosome 6"/>
</dbReference>
<feature type="compositionally biased region" description="Basic and acidic residues" evidence="1">
    <location>
        <begin position="300"/>
        <end position="333"/>
    </location>
</feature>
<feature type="region of interest" description="Disordered" evidence="1">
    <location>
        <begin position="152"/>
        <end position="413"/>
    </location>
</feature>
<gene>
    <name evidence="4" type="primary">LOC124294923</name>
</gene>
<feature type="compositionally biased region" description="Acidic residues" evidence="1">
    <location>
        <begin position="172"/>
        <end position="184"/>
    </location>
</feature>
<proteinExistence type="predicted"/>
<feature type="compositionally biased region" description="Low complexity" evidence="1">
    <location>
        <begin position="385"/>
        <end position="394"/>
    </location>
</feature>
<evidence type="ECO:0000313" key="3">
    <source>
        <dbReference type="Proteomes" id="UP000829291"/>
    </source>
</evidence>
<organism evidence="3 4">
    <name type="scientific">Neodiprion lecontei</name>
    <name type="common">Redheaded pine sawfly</name>
    <dbReference type="NCBI Taxonomy" id="441921"/>
    <lineage>
        <taxon>Eukaryota</taxon>
        <taxon>Metazoa</taxon>
        <taxon>Ecdysozoa</taxon>
        <taxon>Arthropoda</taxon>
        <taxon>Hexapoda</taxon>
        <taxon>Insecta</taxon>
        <taxon>Pterygota</taxon>
        <taxon>Neoptera</taxon>
        <taxon>Endopterygota</taxon>
        <taxon>Hymenoptera</taxon>
        <taxon>Tenthredinoidea</taxon>
        <taxon>Diprionidae</taxon>
        <taxon>Diprioninae</taxon>
        <taxon>Neodiprion</taxon>
    </lineage>
</organism>
<dbReference type="GeneID" id="124294923"/>
<evidence type="ECO:0000256" key="2">
    <source>
        <dbReference type="SAM" id="SignalP"/>
    </source>
</evidence>
<feature type="signal peptide" evidence="2">
    <location>
        <begin position="1"/>
        <end position="20"/>
    </location>
</feature>
<accession>A0ABM3GDX9</accession>
<dbReference type="RefSeq" id="XP_046598462.1">
    <property type="nucleotide sequence ID" value="XM_046742506.1"/>
</dbReference>
<evidence type="ECO:0000256" key="1">
    <source>
        <dbReference type="SAM" id="MobiDB-lite"/>
    </source>
</evidence>
<sequence length="413" mass="45649">MVVYRTMMWCFFAILGCVAAMPSNLESVSVSRTNLADMEASASGYSYQQQHGAPVSYVHFNNHATGNFHNAPTPVVSYIASAPEPAPVAYRAPETILKFRPASHQYAQNAPDNYKLGLPNGYILPLLPKQKEPLAPYFVPVKVDQVPRKIEIADDEKADDDDENDEDHHHDDEDDDDDDEEEYDPSFGRGFIEPAKISGSDYESGSGAEHSAKKHSTHGEKGEKGYKNHQDFDNNEKGEHESENHKGQYSADGGRKKSHSSTSGHYAGHEEGSKGEGGLSYGTEASHKKGHKTSGFHNVYHKDEYKKDTDFYDDAHKSGHFEKQGAFGDHHVSTEGGFKKGGHHDSAYAQNDAAKDGGFDKGHDYKEDQGHSNAKGHQGYHENYADYAAKDAANSGKKHSYAKEHHEPSRYTS</sequence>
<feature type="compositionally biased region" description="Basic and acidic residues" evidence="1">
    <location>
        <begin position="217"/>
        <end position="246"/>
    </location>
</feature>
<reference evidence="4" key="1">
    <citation type="submission" date="2025-08" db="UniProtKB">
        <authorList>
            <consortium name="RefSeq"/>
        </authorList>
    </citation>
    <scope>IDENTIFICATION</scope>
    <source>
        <tissue evidence="4">Thorax and Abdomen</tissue>
    </source>
</reference>
<dbReference type="InterPro" id="IPR031959">
    <property type="entry name" value="DUF4779"/>
</dbReference>
<evidence type="ECO:0000313" key="4">
    <source>
        <dbReference type="RefSeq" id="XP_046598462.1"/>
    </source>
</evidence>
<dbReference type="Pfam" id="PF16009">
    <property type="entry name" value="DUF4779"/>
    <property type="match status" value="1"/>
</dbReference>
<feature type="compositionally biased region" description="Acidic residues" evidence="1">
    <location>
        <begin position="153"/>
        <end position="165"/>
    </location>
</feature>
<keyword evidence="3" id="KW-1185">Reference proteome</keyword>
<dbReference type="PROSITE" id="PS51257">
    <property type="entry name" value="PROKAR_LIPOPROTEIN"/>
    <property type="match status" value="1"/>
</dbReference>
<feature type="chain" id="PRO_5047477400" evidence="2">
    <location>
        <begin position="21"/>
        <end position="413"/>
    </location>
</feature>
<keyword evidence="2" id="KW-0732">Signal</keyword>
<feature type="compositionally biased region" description="Basic and acidic residues" evidence="1">
    <location>
        <begin position="353"/>
        <end position="370"/>
    </location>
</feature>